<name>A0ABT9YD76_9BACI</name>
<dbReference type="InterPro" id="IPR036388">
    <property type="entry name" value="WH-like_DNA-bd_sf"/>
</dbReference>
<keyword evidence="6" id="KW-1185">Reference proteome</keyword>
<proteinExistence type="predicted"/>
<evidence type="ECO:0000256" key="2">
    <source>
        <dbReference type="ARBA" id="ARBA00023125"/>
    </source>
</evidence>
<evidence type="ECO:0000259" key="4">
    <source>
        <dbReference type="PROSITE" id="PS50995"/>
    </source>
</evidence>
<dbReference type="InterPro" id="IPR039422">
    <property type="entry name" value="MarR/SlyA-like"/>
</dbReference>
<dbReference type="SMART" id="SM00347">
    <property type="entry name" value="HTH_MARR"/>
    <property type="match status" value="1"/>
</dbReference>
<dbReference type="RefSeq" id="WP_306979523.1">
    <property type="nucleotide sequence ID" value="NZ_JAUSUA010000001.1"/>
</dbReference>
<organism evidence="5 6">
    <name type="scientific">Alkalicoccobacillus murimartini</name>
    <dbReference type="NCBI Taxonomy" id="171685"/>
    <lineage>
        <taxon>Bacteria</taxon>
        <taxon>Bacillati</taxon>
        <taxon>Bacillota</taxon>
        <taxon>Bacilli</taxon>
        <taxon>Bacillales</taxon>
        <taxon>Bacillaceae</taxon>
        <taxon>Alkalicoccobacillus</taxon>
    </lineage>
</organism>
<evidence type="ECO:0000256" key="3">
    <source>
        <dbReference type="ARBA" id="ARBA00023163"/>
    </source>
</evidence>
<sequence length="141" mass="16375">MKSTLFKRFITFTASVHEVTHELTKDVRNRSLTPVQYGIMEYVFVSQPVNPSEISDCQHISLPNTSRELKKLHDMKLIKKVMDNQDGRKHTIILSEEGDRLMSGIFAEVELLFNNRMEQASSEDLEEIEKALNVLEKKVFY</sequence>
<keyword evidence="3" id="KW-0804">Transcription</keyword>
<reference evidence="5 6" key="1">
    <citation type="submission" date="2023-07" db="EMBL/GenBank/DDBJ databases">
        <title>Genomic Encyclopedia of Type Strains, Phase IV (KMG-IV): sequencing the most valuable type-strain genomes for metagenomic binning, comparative biology and taxonomic classification.</title>
        <authorList>
            <person name="Goeker M."/>
        </authorList>
    </citation>
    <scope>NUCLEOTIDE SEQUENCE [LARGE SCALE GENOMIC DNA]</scope>
    <source>
        <strain evidence="5 6">DSM 19154</strain>
    </source>
</reference>
<evidence type="ECO:0000256" key="1">
    <source>
        <dbReference type="ARBA" id="ARBA00023015"/>
    </source>
</evidence>
<dbReference type="Gene3D" id="1.10.10.10">
    <property type="entry name" value="Winged helix-like DNA-binding domain superfamily/Winged helix DNA-binding domain"/>
    <property type="match status" value="1"/>
</dbReference>
<dbReference type="GO" id="GO:0003677">
    <property type="term" value="F:DNA binding"/>
    <property type="evidence" value="ECO:0007669"/>
    <property type="project" value="UniProtKB-KW"/>
</dbReference>
<dbReference type="InterPro" id="IPR000835">
    <property type="entry name" value="HTH_MarR-typ"/>
</dbReference>
<accession>A0ABT9YD76</accession>
<dbReference type="PANTHER" id="PTHR33164">
    <property type="entry name" value="TRANSCRIPTIONAL REGULATOR, MARR FAMILY"/>
    <property type="match status" value="1"/>
</dbReference>
<dbReference type="PANTHER" id="PTHR33164:SF101">
    <property type="entry name" value="TRANSCRIPTIONAL REPRESSOR MPRA"/>
    <property type="match status" value="1"/>
</dbReference>
<keyword evidence="1" id="KW-0805">Transcription regulation</keyword>
<dbReference type="PROSITE" id="PS50995">
    <property type="entry name" value="HTH_MARR_2"/>
    <property type="match status" value="1"/>
</dbReference>
<dbReference type="InterPro" id="IPR036390">
    <property type="entry name" value="WH_DNA-bd_sf"/>
</dbReference>
<dbReference type="EMBL" id="JAUSUA010000001">
    <property type="protein sequence ID" value="MDQ0205676.1"/>
    <property type="molecule type" value="Genomic_DNA"/>
</dbReference>
<evidence type="ECO:0000313" key="6">
    <source>
        <dbReference type="Proteomes" id="UP001225034"/>
    </source>
</evidence>
<feature type="domain" description="HTH marR-type" evidence="4">
    <location>
        <begin position="2"/>
        <end position="137"/>
    </location>
</feature>
<dbReference type="Proteomes" id="UP001225034">
    <property type="component" value="Unassembled WGS sequence"/>
</dbReference>
<dbReference type="Pfam" id="PF22381">
    <property type="entry name" value="Staph_reg_Sar_Rot"/>
    <property type="match status" value="1"/>
</dbReference>
<evidence type="ECO:0000313" key="5">
    <source>
        <dbReference type="EMBL" id="MDQ0205676.1"/>
    </source>
</evidence>
<keyword evidence="2 5" id="KW-0238">DNA-binding</keyword>
<comment type="caution">
    <text evidence="5">The sequence shown here is derived from an EMBL/GenBank/DDBJ whole genome shotgun (WGS) entry which is preliminary data.</text>
</comment>
<dbReference type="SUPFAM" id="SSF46785">
    <property type="entry name" value="Winged helix' DNA-binding domain"/>
    <property type="match status" value="1"/>
</dbReference>
<dbReference type="InterPro" id="IPR055166">
    <property type="entry name" value="Transc_reg_Sar_Rot_HTH"/>
</dbReference>
<protein>
    <submittedName>
        <fullName evidence="5">DNA-binding MarR family transcriptional regulator</fullName>
    </submittedName>
</protein>
<gene>
    <name evidence="5" type="ORF">J2S05_000450</name>
</gene>